<dbReference type="Proteomes" id="UP001054820">
    <property type="component" value="Chromosome"/>
</dbReference>
<dbReference type="PANTHER" id="PTHR42103">
    <property type="entry name" value="ALPHA/BETA-HYDROLASES SUPERFAMILY PROTEIN"/>
    <property type="match status" value="1"/>
</dbReference>
<feature type="domain" description="Xaa-Pro dipeptidyl-peptidase-like" evidence="1">
    <location>
        <begin position="50"/>
        <end position="146"/>
    </location>
</feature>
<dbReference type="PANTHER" id="PTHR42103:SF2">
    <property type="entry name" value="AB HYDROLASE-1 DOMAIN-CONTAINING PROTEIN"/>
    <property type="match status" value="1"/>
</dbReference>
<dbReference type="InterPro" id="IPR000383">
    <property type="entry name" value="Xaa-Pro-like_dom"/>
</dbReference>
<evidence type="ECO:0000259" key="1">
    <source>
        <dbReference type="Pfam" id="PF02129"/>
    </source>
</evidence>
<keyword evidence="2" id="KW-0378">Hydrolase</keyword>
<dbReference type="Pfam" id="PF02129">
    <property type="entry name" value="Peptidase_S15"/>
    <property type="match status" value="1"/>
</dbReference>
<protein>
    <submittedName>
        <fullName evidence="2">Alpha/beta hydrolase</fullName>
    </submittedName>
</protein>
<name>A0ABM7MEY8_9GAMM</name>
<dbReference type="Gene3D" id="3.40.50.1820">
    <property type="entry name" value="alpha/beta hydrolase"/>
    <property type="match status" value="1"/>
</dbReference>
<proteinExistence type="predicted"/>
<reference evidence="2" key="1">
    <citation type="journal article" date="2022" name="Arch. Microbiol.">
        <title>Thiomicrorhabdus immobilis sp. nov., a mesophilic sulfur-oxidizing bacterium isolated from sediment of a brackish lake in northern Japan.</title>
        <authorList>
            <person name="Kojima H."/>
            <person name="Mochizuki J."/>
            <person name="Kanda M."/>
            <person name="Watanabe T."/>
            <person name="Fukui M."/>
        </authorList>
    </citation>
    <scope>NUCLEOTIDE SEQUENCE</scope>
    <source>
        <strain evidence="2">Am19</strain>
    </source>
</reference>
<evidence type="ECO:0000313" key="2">
    <source>
        <dbReference type="EMBL" id="BCN93982.1"/>
    </source>
</evidence>
<organism evidence="2 3">
    <name type="scientific">Thiomicrorhabdus immobilis</name>
    <dbReference type="NCBI Taxonomy" id="2791037"/>
    <lineage>
        <taxon>Bacteria</taxon>
        <taxon>Pseudomonadati</taxon>
        <taxon>Pseudomonadota</taxon>
        <taxon>Gammaproteobacteria</taxon>
        <taxon>Thiotrichales</taxon>
        <taxon>Piscirickettsiaceae</taxon>
        <taxon>Thiomicrorhabdus</taxon>
    </lineage>
</organism>
<accession>A0ABM7MEY8</accession>
<gene>
    <name evidence="2" type="ORF">THMIRHAM_17670</name>
</gene>
<dbReference type="RefSeq" id="WP_237261465.1">
    <property type="nucleotide sequence ID" value="NZ_AP024202.1"/>
</dbReference>
<dbReference type="EMBL" id="AP024202">
    <property type="protein sequence ID" value="BCN93982.1"/>
    <property type="molecule type" value="Genomic_DNA"/>
</dbReference>
<sequence length="210" mass="23029">MKIQHETLLIDGPVGAIELRLKVSKEVGGQVDCSKVVVISHPHPLYGGTMNNKVVTTLERAFASRGYTTIAYNFRGVGCSEGEYDNGEGEQQDLLAVVNWAKDEFSPSNVVLAGFSFGSYVSLKSVKASKADALCTVAPPVGLYDFSKIEQINVPWVLIQGGQDEVICAKEVLDWSMDLATTPDIYWRDGASHFFHGELVWLKKVIELGF</sequence>
<dbReference type="SUPFAM" id="SSF53474">
    <property type="entry name" value="alpha/beta-Hydrolases"/>
    <property type="match status" value="1"/>
</dbReference>
<keyword evidence="3" id="KW-1185">Reference proteome</keyword>
<dbReference type="GO" id="GO:0016787">
    <property type="term" value="F:hydrolase activity"/>
    <property type="evidence" value="ECO:0007669"/>
    <property type="project" value="UniProtKB-KW"/>
</dbReference>
<dbReference type="InterPro" id="IPR029058">
    <property type="entry name" value="AB_hydrolase_fold"/>
</dbReference>
<evidence type="ECO:0000313" key="3">
    <source>
        <dbReference type="Proteomes" id="UP001054820"/>
    </source>
</evidence>